<accession>A0A0D8J6D1</accession>
<dbReference type="OrthoDB" id="188084at2"/>
<evidence type="ECO:0000259" key="2">
    <source>
        <dbReference type="Pfam" id="PF13369"/>
    </source>
</evidence>
<comment type="similarity">
    <text evidence="1">Belongs to the UPF0162 family.</text>
</comment>
<dbReference type="AlphaFoldDB" id="A0A0D8J6D1"/>
<dbReference type="STRING" id="1544798.LH29_21235"/>
<dbReference type="EMBL" id="JRHC01000006">
    <property type="protein sequence ID" value="KJF42314.1"/>
    <property type="molecule type" value="Genomic_DNA"/>
</dbReference>
<dbReference type="RefSeq" id="WP_045033104.1">
    <property type="nucleotide sequence ID" value="NZ_JRHC01000006.1"/>
</dbReference>
<protein>
    <recommendedName>
        <fullName evidence="2">Protein SirB1 N-terminal domain-containing protein</fullName>
    </recommendedName>
</protein>
<dbReference type="InterPro" id="IPR032698">
    <property type="entry name" value="SirB1_N"/>
</dbReference>
<name>A0A0D8J6D1_9BACT</name>
<dbReference type="Pfam" id="PF13369">
    <property type="entry name" value="Transglut_core2"/>
    <property type="match status" value="1"/>
</dbReference>
<proteinExistence type="inferred from homology"/>
<evidence type="ECO:0000313" key="3">
    <source>
        <dbReference type="EMBL" id="KJF42314.1"/>
    </source>
</evidence>
<feature type="domain" description="Protein SirB1 N-terminal" evidence="2">
    <location>
        <begin position="107"/>
        <end position="264"/>
    </location>
</feature>
<organism evidence="3 4">
    <name type="scientific">Draconibacterium sediminis</name>
    <dbReference type="NCBI Taxonomy" id="1544798"/>
    <lineage>
        <taxon>Bacteria</taxon>
        <taxon>Pseudomonadati</taxon>
        <taxon>Bacteroidota</taxon>
        <taxon>Bacteroidia</taxon>
        <taxon>Marinilabiliales</taxon>
        <taxon>Prolixibacteraceae</taxon>
        <taxon>Draconibacterium</taxon>
    </lineage>
</organism>
<reference evidence="3 4" key="1">
    <citation type="submission" date="2014-09" db="EMBL/GenBank/DDBJ databases">
        <title>Draft Genome Sequence of Draconibacterium sp. JN14CK-3.</title>
        <authorList>
            <person name="Dong C."/>
            <person name="Lai Q."/>
            <person name="Shao Z."/>
        </authorList>
    </citation>
    <scope>NUCLEOTIDE SEQUENCE [LARGE SCALE GENOMIC DNA]</scope>
    <source>
        <strain evidence="3 4">JN14CK-3</strain>
    </source>
</reference>
<evidence type="ECO:0000256" key="1">
    <source>
        <dbReference type="ARBA" id="ARBA00007100"/>
    </source>
</evidence>
<comment type="caution">
    <text evidence="3">The sequence shown here is derived from an EMBL/GenBank/DDBJ whole genome shotgun (WGS) entry which is preliminary data.</text>
</comment>
<keyword evidence="4" id="KW-1185">Reference proteome</keyword>
<sequence>MNQEKFDALITLLDDPDVTVFQMVQQELLKEDEEIIPALEKKWEQSFDENSQNRIENIIQSLQFKRTFSGLKNWINQVQGTQDLFEGFCAVDKFQYPDLNPLNLTLKIENLRKSIWLELNNSLTLLEKTTILNHFIFNLNGYSVNLSNPNSPQNCFLNQILDTKRGNPVSMSIFYTIIARVIELPAFLVDFPKNPLVAIVDAELAQKVHGSTRDTEVLFYINPSNKGSITSRKEIDYHLKRNEYRPIREYAEPKPDVLFIQRLVESMLEAYNAVGYTEKEEKIKQLLSLF</sequence>
<evidence type="ECO:0000313" key="4">
    <source>
        <dbReference type="Proteomes" id="UP000032544"/>
    </source>
</evidence>
<dbReference type="Proteomes" id="UP000032544">
    <property type="component" value="Unassembled WGS sequence"/>
</dbReference>
<gene>
    <name evidence="3" type="ORF">LH29_21235</name>
</gene>